<evidence type="ECO:0000313" key="4">
    <source>
        <dbReference type="Proteomes" id="UP000280726"/>
    </source>
</evidence>
<name>A0A3N4Z7N1_9MICO</name>
<keyword evidence="4" id="KW-1185">Reference proteome</keyword>
<evidence type="ECO:0000256" key="2">
    <source>
        <dbReference type="SAM" id="Phobius"/>
    </source>
</evidence>
<organism evidence="3 4">
    <name type="scientific">Georgenia muralis</name>
    <dbReference type="NCBI Taxonomy" id="154117"/>
    <lineage>
        <taxon>Bacteria</taxon>
        <taxon>Bacillati</taxon>
        <taxon>Actinomycetota</taxon>
        <taxon>Actinomycetes</taxon>
        <taxon>Micrococcales</taxon>
        <taxon>Bogoriellaceae</taxon>
        <taxon>Georgenia</taxon>
    </lineage>
</organism>
<evidence type="ECO:0000256" key="1">
    <source>
        <dbReference type="SAM" id="MobiDB-lite"/>
    </source>
</evidence>
<dbReference type="Pfam" id="PF14329">
    <property type="entry name" value="DUF4386"/>
    <property type="match status" value="1"/>
</dbReference>
<feature type="transmembrane region" description="Helical" evidence="2">
    <location>
        <begin position="104"/>
        <end position="130"/>
    </location>
</feature>
<keyword evidence="2" id="KW-0812">Transmembrane</keyword>
<dbReference type="InterPro" id="IPR025495">
    <property type="entry name" value="DUF4386"/>
</dbReference>
<proteinExistence type="predicted"/>
<keyword evidence="2" id="KW-1133">Transmembrane helix</keyword>
<gene>
    <name evidence="3" type="ORF">EDD32_2840</name>
</gene>
<dbReference type="AlphaFoldDB" id="A0A3N4Z7N1"/>
<feature type="region of interest" description="Disordered" evidence="1">
    <location>
        <begin position="1"/>
        <end position="21"/>
    </location>
</feature>
<evidence type="ECO:0000313" key="3">
    <source>
        <dbReference type="EMBL" id="RPF28317.1"/>
    </source>
</evidence>
<feature type="transmembrane region" description="Helical" evidence="2">
    <location>
        <begin position="162"/>
        <end position="180"/>
    </location>
</feature>
<dbReference type="RefSeq" id="WP_123918453.1">
    <property type="nucleotide sequence ID" value="NZ_RKRA01000001.1"/>
</dbReference>
<dbReference type="OrthoDB" id="4196772at2"/>
<feature type="transmembrane region" description="Helical" evidence="2">
    <location>
        <begin position="225"/>
        <end position="242"/>
    </location>
</feature>
<keyword evidence="2" id="KW-0472">Membrane</keyword>
<comment type="caution">
    <text evidence="3">The sequence shown here is derived from an EMBL/GenBank/DDBJ whole genome shotgun (WGS) entry which is preliminary data.</text>
</comment>
<dbReference type="Proteomes" id="UP000280726">
    <property type="component" value="Unassembled WGS sequence"/>
</dbReference>
<sequence>MTDHVDTRLPAQPLPPAPASSTRWTVRRAGAVAGLSLLLMAGTGAFAYFVVLEGMITPGDAVSTTAEITGREGTFRLGVLAWLAIVVLDVLVAWALYRVFRPVSVAVAVLAAAFRLVYTAVLLVAVGQLLRALDVLGSGPGAASSPDQVSTQVMLELSAFQGIYDIGLLLFGIHLVLLGYLATRSSFVPTVVGALLVLAGAGYAFDTVAAVLGLDMPIRVSELTFLGELLLGLWLLLAGARLDRAEHTPLAVRRAR</sequence>
<feature type="transmembrane region" description="Helical" evidence="2">
    <location>
        <begin position="79"/>
        <end position="97"/>
    </location>
</feature>
<feature type="transmembrane region" description="Helical" evidence="2">
    <location>
        <begin position="29"/>
        <end position="51"/>
    </location>
</feature>
<reference evidence="3 4" key="1">
    <citation type="submission" date="2018-11" db="EMBL/GenBank/DDBJ databases">
        <title>Sequencing the genomes of 1000 actinobacteria strains.</title>
        <authorList>
            <person name="Klenk H.-P."/>
        </authorList>
    </citation>
    <scope>NUCLEOTIDE SEQUENCE [LARGE SCALE GENOMIC DNA]</scope>
    <source>
        <strain evidence="3 4">DSM 14418</strain>
    </source>
</reference>
<protein>
    <submittedName>
        <fullName evidence="3">Uncharacterized protein DUF4386</fullName>
    </submittedName>
</protein>
<dbReference type="EMBL" id="RKRA01000001">
    <property type="protein sequence ID" value="RPF28317.1"/>
    <property type="molecule type" value="Genomic_DNA"/>
</dbReference>
<feature type="transmembrane region" description="Helical" evidence="2">
    <location>
        <begin position="187"/>
        <end position="205"/>
    </location>
</feature>
<accession>A0A3N4Z7N1</accession>